<keyword evidence="2" id="KW-1185">Reference proteome</keyword>
<dbReference type="RefSeq" id="XP_046072796.1">
    <property type="nucleotide sequence ID" value="XM_046220209.1"/>
</dbReference>
<evidence type="ECO:0000313" key="1">
    <source>
        <dbReference type="EMBL" id="KAH8698332.1"/>
    </source>
</evidence>
<dbReference type="GeneID" id="70250496"/>
<gene>
    <name evidence="1" type="ORF">BGW36DRAFT_426044</name>
</gene>
<evidence type="ECO:0000313" key="2">
    <source>
        <dbReference type="Proteomes" id="UP001201262"/>
    </source>
</evidence>
<comment type="caution">
    <text evidence="1">The sequence shown here is derived from an EMBL/GenBank/DDBJ whole genome shotgun (WGS) entry which is preliminary data.</text>
</comment>
<sequence>MPPKKDVTSEVPASTSIKPEDAEFFLQCLKAIDDNGTMDMSVLSVALGHTNIGSTRNLFVRQKKRYGLGNILTKVSGGFSTRKGDNGKKGIASDVLKQNPFLTTKVEKTRNQCPIGKMTKSQANIAKVMKVEPQDEISEGMAVYVEDDAY</sequence>
<dbReference type="EMBL" id="JAJTJA010000005">
    <property type="protein sequence ID" value="KAH8698332.1"/>
    <property type="molecule type" value="Genomic_DNA"/>
</dbReference>
<name>A0AAD4KW69_9EURO</name>
<reference evidence="1" key="1">
    <citation type="submission" date="2021-12" db="EMBL/GenBank/DDBJ databases">
        <title>Convergent genome expansion in fungi linked to evolution of root-endophyte symbiosis.</title>
        <authorList>
            <consortium name="DOE Joint Genome Institute"/>
            <person name="Ke Y.-H."/>
            <person name="Bonito G."/>
            <person name="Liao H.-L."/>
            <person name="Looney B."/>
            <person name="Rojas-Flechas A."/>
            <person name="Nash J."/>
            <person name="Hameed K."/>
            <person name="Schadt C."/>
            <person name="Martin F."/>
            <person name="Crous P.W."/>
            <person name="Miettinen O."/>
            <person name="Magnuson J.K."/>
            <person name="Labbe J."/>
            <person name="Jacobson D."/>
            <person name="Doktycz M.J."/>
            <person name="Veneault-Fourrey C."/>
            <person name="Kuo A."/>
            <person name="Mondo S."/>
            <person name="Calhoun S."/>
            <person name="Riley R."/>
            <person name="Ohm R."/>
            <person name="LaButti K."/>
            <person name="Andreopoulos B."/>
            <person name="Pangilinan J."/>
            <person name="Nolan M."/>
            <person name="Tritt A."/>
            <person name="Clum A."/>
            <person name="Lipzen A."/>
            <person name="Daum C."/>
            <person name="Barry K."/>
            <person name="Grigoriev I.V."/>
            <person name="Vilgalys R."/>
        </authorList>
    </citation>
    <scope>NUCLEOTIDE SEQUENCE</scope>
    <source>
        <strain evidence="1">PMI_201</strain>
    </source>
</reference>
<accession>A0AAD4KW69</accession>
<dbReference type="Proteomes" id="UP001201262">
    <property type="component" value="Unassembled WGS sequence"/>
</dbReference>
<organism evidence="1 2">
    <name type="scientific">Talaromyces proteolyticus</name>
    <dbReference type="NCBI Taxonomy" id="1131652"/>
    <lineage>
        <taxon>Eukaryota</taxon>
        <taxon>Fungi</taxon>
        <taxon>Dikarya</taxon>
        <taxon>Ascomycota</taxon>
        <taxon>Pezizomycotina</taxon>
        <taxon>Eurotiomycetes</taxon>
        <taxon>Eurotiomycetidae</taxon>
        <taxon>Eurotiales</taxon>
        <taxon>Trichocomaceae</taxon>
        <taxon>Talaromyces</taxon>
        <taxon>Talaromyces sect. Bacilispori</taxon>
    </lineage>
</organism>
<protein>
    <submittedName>
        <fullName evidence="1">Uncharacterized protein</fullName>
    </submittedName>
</protein>
<proteinExistence type="predicted"/>
<dbReference type="AlphaFoldDB" id="A0AAD4KW69"/>